<protein>
    <submittedName>
        <fullName evidence="2">Uncharacterized protein</fullName>
    </submittedName>
</protein>
<keyword evidence="3" id="KW-1185">Reference proteome</keyword>
<dbReference type="AlphaFoldDB" id="A0A917DPI5"/>
<dbReference type="EMBL" id="BMIP01000001">
    <property type="protein sequence ID" value="GGD56731.1"/>
    <property type="molecule type" value="Genomic_DNA"/>
</dbReference>
<keyword evidence="1" id="KW-0732">Signal</keyword>
<comment type="caution">
    <text evidence="2">The sequence shown here is derived from an EMBL/GenBank/DDBJ whole genome shotgun (WGS) entry which is preliminary data.</text>
</comment>
<feature type="chain" id="PRO_5038008992" evidence="1">
    <location>
        <begin position="24"/>
        <end position="159"/>
    </location>
</feature>
<reference evidence="2" key="1">
    <citation type="journal article" date="2014" name="Int. J. Syst. Evol. Microbiol.">
        <title>Complete genome sequence of Corynebacterium casei LMG S-19264T (=DSM 44701T), isolated from a smear-ripened cheese.</title>
        <authorList>
            <consortium name="US DOE Joint Genome Institute (JGI-PGF)"/>
            <person name="Walter F."/>
            <person name="Albersmeier A."/>
            <person name="Kalinowski J."/>
            <person name="Ruckert C."/>
        </authorList>
    </citation>
    <scope>NUCLEOTIDE SEQUENCE</scope>
    <source>
        <strain evidence="2">CGMCC 1.15360</strain>
    </source>
</reference>
<sequence length="159" mass="17634">MKHCTVLVGFALCMIAPATAAFAAPSKSSGDFEETHAYWSNGKLPATFHLSITISVDGDLMTYRGVNSTDPEHPHIAEWSGKLDGQLYPFDGGYFDHMKLLEVSPNEYLIEKYRDGALVVGEFWNYLPEADKWVRHGVVARAAADGSSKAYIEEFSRVK</sequence>
<accession>A0A917DPI5</accession>
<evidence type="ECO:0000313" key="3">
    <source>
        <dbReference type="Proteomes" id="UP000612349"/>
    </source>
</evidence>
<dbReference type="Proteomes" id="UP000612349">
    <property type="component" value="Unassembled WGS sequence"/>
</dbReference>
<gene>
    <name evidence="2" type="ORF">GCM10010990_02410</name>
</gene>
<organism evidence="2 3">
    <name type="scientific">Croceicoccus mobilis</name>
    <dbReference type="NCBI Taxonomy" id="1703339"/>
    <lineage>
        <taxon>Bacteria</taxon>
        <taxon>Pseudomonadati</taxon>
        <taxon>Pseudomonadota</taxon>
        <taxon>Alphaproteobacteria</taxon>
        <taxon>Sphingomonadales</taxon>
        <taxon>Erythrobacteraceae</taxon>
        <taxon>Croceicoccus</taxon>
    </lineage>
</organism>
<name>A0A917DPI5_9SPHN</name>
<feature type="signal peptide" evidence="1">
    <location>
        <begin position="1"/>
        <end position="23"/>
    </location>
</feature>
<reference evidence="2" key="2">
    <citation type="submission" date="2020-09" db="EMBL/GenBank/DDBJ databases">
        <authorList>
            <person name="Sun Q."/>
            <person name="Zhou Y."/>
        </authorList>
    </citation>
    <scope>NUCLEOTIDE SEQUENCE</scope>
    <source>
        <strain evidence="2">CGMCC 1.15360</strain>
    </source>
</reference>
<proteinExistence type="predicted"/>
<evidence type="ECO:0000256" key="1">
    <source>
        <dbReference type="SAM" id="SignalP"/>
    </source>
</evidence>
<evidence type="ECO:0000313" key="2">
    <source>
        <dbReference type="EMBL" id="GGD56731.1"/>
    </source>
</evidence>